<proteinExistence type="inferred from homology"/>
<dbReference type="AlphaFoldDB" id="A0A8H3FSJ5"/>
<evidence type="ECO:0000313" key="3">
    <source>
        <dbReference type="EMBL" id="CAF9926541.1"/>
    </source>
</evidence>
<gene>
    <name evidence="3" type="ORF">GOMPHAMPRED_004165</name>
</gene>
<dbReference type="SUPFAM" id="SSF53067">
    <property type="entry name" value="Actin-like ATPase domain"/>
    <property type="match status" value="2"/>
</dbReference>
<dbReference type="InterPro" id="IPR043129">
    <property type="entry name" value="ATPase_NBD"/>
</dbReference>
<organism evidence="3 4">
    <name type="scientific">Gomphillus americanus</name>
    <dbReference type="NCBI Taxonomy" id="1940652"/>
    <lineage>
        <taxon>Eukaryota</taxon>
        <taxon>Fungi</taxon>
        <taxon>Dikarya</taxon>
        <taxon>Ascomycota</taxon>
        <taxon>Pezizomycotina</taxon>
        <taxon>Lecanoromycetes</taxon>
        <taxon>OSLEUM clade</taxon>
        <taxon>Ostropomycetidae</taxon>
        <taxon>Ostropales</taxon>
        <taxon>Graphidaceae</taxon>
        <taxon>Gomphilloideae</taxon>
        <taxon>Gomphillus</taxon>
    </lineage>
</organism>
<name>A0A8H3FSJ5_9LECA</name>
<evidence type="ECO:0008006" key="5">
    <source>
        <dbReference type="Google" id="ProtNLM"/>
    </source>
</evidence>
<feature type="region of interest" description="Disordered" evidence="2">
    <location>
        <begin position="1"/>
        <end position="31"/>
    </location>
</feature>
<accession>A0A8H3FSJ5</accession>
<dbReference type="Proteomes" id="UP000664169">
    <property type="component" value="Unassembled WGS sequence"/>
</dbReference>
<reference evidence="3" key="1">
    <citation type="submission" date="2021-03" db="EMBL/GenBank/DDBJ databases">
        <authorList>
            <person name="Tagirdzhanova G."/>
        </authorList>
    </citation>
    <scope>NUCLEOTIDE SEQUENCE</scope>
</reference>
<dbReference type="PANTHER" id="PTHR11937">
    <property type="entry name" value="ACTIN"/>
    <property type="match status" value="1"/>
</dbReference>
<evidence type="ECO:0000256" key="2">
    <source>
        <dbReference type="SAM" id="MobiDB-lite"/>
    </source>
</evidence>
<evidence type="ECO:0000256" key="1">
    <source>
        <dbReference type="RuleBase" id="RU000487"/>
    </source>
</evidence>
<comment type="similarity">
    <text evidence="1">Belongs to the actin family.</text>
</comment>
<feature type="region of interest" description="Disordered" evidence="2">
    <location>
        <begin position="389"/>
        <end position="414"/>
    </location>
</feature>
<dbReference type="Gene3D" id="3.30.420.40">
    <property type="match status" value="2"/>
</dbReference>
<dbReference type="SMART" id="SM00268">
    <property type="entry name" value="ACTIN"/>
    <property type="match status" value="1"/>
</dbReference>
<sequence length="523" mass="58553">MSTPTRHGQNAGISSPHTPQRGISSTYSSPGFRTDDDTVIFELGTRYLRAGLVHDSVPRCSLDFGPEQSRRLGDYRKWLPGFEDRPRVVKNLETWTKDHELWQLDVRDTDLGLMLDKLERTIRKAYSEYLLLDAKSRKIVLVVQAMISHTILSRILNLMFVNFQVSSVTLLPPPTMAVVAAGQRSGLVVDIGWHETVVTAVYELREIAELRSTRAMQLLSKEVAKFLEGYIQSKNIDGQLSIKTKLDFEYVEELMTQIFWCRPASQVLSSHDRPIEAEDTNVLIPLPLPSSKGVEIPFSALSGAVESTLLAPSDDSRKQDDHECDLGHLIYRTLLSLAPDVRSMCMPRIVFTGGGSNIQGLKPRLLKELEAIIRERSWNKVWQPVKRTASVATTPRPSTHIDAGDTHTKENPTNAQTGAAFEDQIYDPYEEKIYKVTAQFTKSEIRGEIRGIETMGVFTGASITAALRIKSLVEIERELFLQHGLFGPKREQDSATSRPKSLTGVYTKHSALDTSAWTLGAFA</sequence>
<dbReference type="Pfam" id="PF00022">
    <property type="entry name" value="Actin"/>
    <property type="match status" value="1"/>
</dbReference>
<keyword evidence="4" id="KW-1185">Reference proteome</keyword>
<dbReference type="InterPro" id="IPR004000">
    <property type="entry name" value="Actin"/>
</dbReference>
<protein>
    <recommendedName>
        <fullName evidence="5">Actin-related protein 10</fullName>
    </recommendedName>
</protein>
<evidence type="ECO:0000313" key="4">
    <source>
        <dbReference type="Proteomes" id="UP000664169"/>
    </source>
</evidence>
<dbReference type="Gene3D" id="3.90.640.10">
    <property type="entry name" value="Actin, Chain A, domain 4"/>
    <property type="match status" value="1"/>
</dbReference>
<dbReference type="EMBL" id="CAJPDQ010000025">
    <property type="protein sequence ID" value="CAF9926541.1"/>
    <property type="molecule type" value="Genomic_DNA"/>
</dbReference>
<dbReference type="OrthoDB" id="337660at2759"/>
<comment type="caution">
    <text evidence="3">The sequence shown here is derived from an EMBL/GenBank/DDBJ whole genome shotgun (WGS) entry which is preliminary data.</text>
</comment>